<name>A0A1W7R823_AEDAL</name>
<keyword evidence="1" id="KW-1015">Disulfide bond</keyword>
<dbReference type="Pfam" id="PF00089">
    <property type="entry name" value="Trypsin"/>
    <property type="match status" value="1"/>
</dbReference>
<evidence type="ECO:0000256" key="1">
    <source>
        <dbReference type="ARBA" id="ARBA00023157"/>
    </source>
</evidence>
<keyword evidence="2" id="KW-0325">Glycoprotein</keyword>
<feature type="chain" id="PRO_5010879236" evidence="5">
    <location>
        <begin position="19"/>
        <end position="324"/>
    </location>
</feature>
<dbReference type="GO" id="GO:0006508">
    <property type="term" value="P:proteolysis"/>
    <property type="evidence" value="ECO:0007669"/>
    <property type="project" value="UniProtKB-KW"/>
</dbReference>
<keyword evidence="7" id="KW-0378">Hydrolase</keyword>
<feature type="region of interest" description="Disordered" evidence="4">
    <location>
        <begin position="305"/>
        <end position="324"/>
    </location>
</feature>
<dbReference type="InterPro" id="IPR051487">
    <property type="entry name" value="Ser/Thr_Proteases_Immune/Dev"/>
</dbReference>
<dbReference type="VEuPathDB" id="VectorBase:AALC636_005158"/>
<dbReference type="InterPro" id="IPR001254">
    <property type="entry name" value="Trypsin_dom"/>
</dbReference>
<dbReference type="EMBL" id="GEHC01000380">
    <property type="protein sequence ID" value="JAV47265.1"/>
    <property type="molecule type" value="Transcribed_RNA"/>
</dbReference>
<dbReference type="SMART" id="SM00020">
    <property type="entry name" value="Tryp_SPc"/>
    <property type="match status" value="1"/>
</dbReference>
<evidence type="ECO:0000256" key="2">
    <source>
        <dbReference type="ARBA" id="ARBA00023180"/>
    </source>
</evidence>
<dbReference type="AlphaFoldDB" id="A0A1W7R823"/>
<dbReference type="InterPro" id="IPR043504">
    <property type="entry name" value="Peptidase_S1_PA_chymotrypsin"/>
</dbReference>
<dbReference type="Gene3D" id="2.40.10.10">
    <property type="entry name" value="Trypsin-like serine proteases"/>
    <property type="match status" value="1"/>
</dbReference>
<evidence type="ECO:0000256" key="3">
    <source>
        <dbReference type="ARBA" id="ARBA00024195"/>
    </source>
</evidence>
<protein>
    <submittedName>
        <fullName evidence="7">Putative trypsin-like serine protease</fullName>
    </submittedName>
</protein>
<proteinExistence type="inferred from homology"/>
<dbReference type="CDD" id="cd00190">
    <property type="entry name" value="Tryp_SPc"/>
    <property type="match status" value="1"/>
</dbReference>
<dbReference type="SUPFAM" id="SSF50494">
    <property type="entry name" value="Trypsin-like serine proteases"/>
    <property type="match status" value="1"/>
</dbReference>
<feature type="domain" description="Peptidase S1" evidence="6">
    <location>
        <begin position="50"/>
        <end position="303"/>
    </location>
</feature>
<comment type="similarity">
    <text evidence="3">Belongs to the peptidase S1 family. CLIP subfamily.</text>
</comment>
<reference evidence="7" key="1">
    <citation type="submission" date="2016-03" db="EMBL/GenBank/DDBJ databases">
        <title>RNAseq analyses of the sensorial organs of adult female Aedes albopictus.</title>
        <authorList>
            <person name="Fabrizio L."/>
            <person name="Ribeiro J.M."/>
            <person name="Arca B."/>
        </authorList>
    </citation>
    <scope>NUCLEOTIDE SEQUENCE</scope>
</reference>
<organism evidence="7">
    <name type="scientific">Aedes albopictus</name>
    <name type="common">Asian tiger mosquito</name>
    <name type="synonym">Stegomyia albopicta</name>
    <dbReference type="NCBI Taxonomy" id="7160"/>
    <lineage>
        <taxon>Eukaryota</taxon>
        <taxon>Metazoa</taxon>
        <taxon>Ecdysozoa</taxon>
        <taxon>Arthropoda</taxon>
        <taxon>Hexapoda</taxon>
        <taxon>Insecta</taxon>
        <taxon>Pterygota</taxon>
        <taxon>Neoptera</taxon>
        <taxon>Endopterygota</taxon>
        <taxon>Diptera</taxon>
        <taxon>Nematocera</taxon>
        <taxon>Culicoidea</taxon>
        <taxon>Culicidae</taxon>
        <taxon>Culicinae</taxon>
        <taxon>Aedini</taxon>
        <taxon>Aedes</taxon>
        <taxon>Stegomyia</taxon>
    </lineage>
</organism>
<dbReference type="GO" id="GO:0004252">
    <property type="term" value="F:serine-type endopeptidase activity"/>
    <property type="evidence" value="ECO:0007669"/>
    <property type="project" value="InterPro"/>
</dbReference>
<dbReference type="VEuPathDB" id="VectorBase:AALFPA_059595"/>
<dbReference type="VEuPathDB" id="VectorBase:AALF016212"/>
<evidence type="ECO:0000313" key="7">
    <source>
        <dbReference type="EMBL" id="JAV47265.1"/>
    </source>
</evidence>
<feature type="signal peptide" evidence="5">
    <location>
        <begin position="1"/>
        <end position="18"/>
    </location>
</feature>
<dbReference type="PROSITE" id="PS50240">
    <property type="entry name" value="TRYPSIN_DOM"/>
    <property type="match status" value="1"/>
</dbReference>
<evidence type="ECO:0000256" key="4">
    <source>
        <dbReference type="SAM" id="MobiDB-lite"/>
    </source>
</evidence>
<sequence length="324" mass="37053">MARIVLPLVILIFHGVLGYPQTREIFYRKEPTTTEEPYYEECGVRQSNNVYAKDIRDTESGEFPWNVEIFSISVNSFNYTQRVFHCGGTLIDAYIVVTSPNCEKLNLNTELFVAAGVWDVSDTEEQQQIRKVVNIIKHPGFKLDSRISSIALLVLDDQVDFTPRINRICLPEPDIDLSQSMCFVTGWGGSEPAVRSRMKVVEMQRIKHGQCEAAVRKIVRGHYQLNTSFLCAKEDSNNHICSFDVGSPLFCSIPGRENQFYQVGIFVWNQFVQQNPVCGDNVGTVNLFVDIQQFKKWIDDKMEENDRSSNIYTPQPLDDNDDNN</sequence>
<evidence type="ECO:0000256" key="5">
    <source>
        <dbReference type="SAM" id="SignalP"/>
    </source>
</evidence>
<dbReference type="PANTHER" id="PTHR24256">
    <property type="entry name" value="TRYPTASE-RELATED"/>
    <property type="match status" value="1"/>
</dbReference>
<evidence type="ECO:0000259" key="6">
    <source>
        <dbReference type="PROSITE" id="PS50240"/>
    </source>
</evidence>
<keyword evidence="5" id="KW-0732">Signal</keyword>
<accession>A0A1W7R823</accession>
<dbReference type="InterPro" id="IPR009003">
    <property type="entry name" value="Peptidase_S1_PA"/>
</dbReference>
<keyword evidence="7" id="KW-0645">Protease</keyword>